<comment type="similarity">
    <text evidence="2 8">Belongs to the SAICAR synthetase family.</text>
</comment>
<reference evidence="11" key="1">
    <citation type="journal article" date="2022" name="Int. J. Syst. Evol. Microbiol.">
        <title>Anaeromyxobacter oryzae sp. nov., Anaeromyxobacter diazotrophicus sp. nov. and Anaeromyxobacter paludicola sp. nov., isolated from paddy soils.</title>
        <authorList>
            <person name="Itoh H."/>
            <person name="Xu Z."/>
            <person name="Mise K."/>
            <person name="Masuda Y."/>
            <person name="Ushijima N."/>
            <person name="Hayakawa C."/>
            <person name="Shiratori Y."/>
            <person name="Senoo K."/>
        </authorList>
    </citation>
    <scope>NUCLEOTIDE SEQUENCE [LARGE SCALE GENOMIC DNA]</scope>
    <source>
        <strain evidence="11">Red232</strain>
    </source>
</reference>
<dbReference type="EMBL" id="AP025591">
    <property type="protein sequence ID" value="BDG02014.1"/>
    <property type="molecule type" value="Genomic_DNA"/>
</dbReference>
<organism evidence="10 11">
    <name type="scientific">Anaeromyxobacter oryzae</name>
    <dbReference type="NCBI Taxonomy" id="2918170"/>
    <lineage>
        <taxon>Bacteria</taxon>
        <taxon>Pseudomonadati</taxon>
        <taxon>Myxococcota</taxon>
        <taxon>Myxococcia</taxon>
        <taxon>Myxococcales</taxon>
        <taxon>Cystobacterineae</taxon>
        <taxon>Anaeromyxobacteraceae</taxon>
        <taxon>Anaeromyxobacter</taxon>
    </lineage>
</organism>
<dbReference type="Pfam" id="PF01259">
    <property type="entry name" value="SAICAR_synt"/>
    <property type="match status" value="1"/>
</dbReference>
<keyword evidence="5 8" id="KW-0658">Purine biosynthesis</keyword>
<name>A0ABN6MLU1_9BACT</name>
<keyword evidence="6 8" id="KW-0067">ATP-binding</keyword>
<evidence type="ECO:0000256" key="8">
    <source>
        <dbReference type="HAMAP-Rule" id="MF_00137"/>
    </source>
</evidence>
<keyword evidence="3 8" id="KW-0436">Ligase</keyword>
<evidence type="ECO:0000256" key="5">
    <source>
        <dbReference type="ARBA" id="ARBA00022755"/>
    </source>
</evidence>
<evidence type="ECO:0000256" key="4">
    <source>
        <dbReference type="ARBA" id="ARBA00022741"/>
    </source>
</evidence>
<dbReference type="CDD" id="cd01414">
    <property type="entry name" value="SAICAR_synt_Sc"/>
    <property type="match status" value="1"/>
</dbReference>
<sequence length="322" mass="36576">MMTDDMLRAQLPHTLEKIDLQGVGDLYRGKVRDNYSRGDRIVMITTDRISAFDHVLGTIPFKGEVLSRLTAFWFEKVKDLAPTHVLDLPDPSVMVVKRAKALPIEIVIRGYVTGSLWRDYQAGKAGAYGIQWPVGLRKDQKFDRPIITPSTKAEYGKHDEPISEAEILKQGLVSPELWKEATTVAHRLFQRGQEWALSRGLILVDTKYEMGVAEGKLVVIDEIHTPDSSRYWIADGYEERFAKGAEQEMLDKENIRQWLIKEHGFSGHGKPPPLTDDVRVMLARKYIEVFERLTGERFVSAVGSVEERIKRNLAAKGYLARG</sequence>
<evidence type="ECO:0000256" key="1">
    <source>
        <dbReference type="ARBA" id="ARBA00004672"/>
    </source>
</evidence>
<comment type="pathway">
    <text evidence="1 8">Purine metabolism; IMP biosynthesis via de novo pathway; 5-amino-1-(5-phospho-D-ribosyl)imidazole-4-carboxamide from 5-amino-1-(5-phospho-D-ribosyl)imidazole-4-carboxylate: step 1/2.</text>
</comment>
<dbReference type="Gene3D" id="3.30.200.20">
    <property type="entry name" value="Phosphorylase Kinase, domain 1"/>
    <property type="match status" value="1"/>
</dbReference>
<dbReference type="PROSITE" id="PS01057">
    <property type="entry name" value="SAICAR_SYNTHETASE_1"/>
    <property type="match status" value="1"/>
</dbReference>
<gene>
    <name evidence="8 10" type="primary">purC</name>
    <name evidence="10" type="ORF">AMOR_10100</name>
</gene>
<dbReference type="RefSeq" id="WP_248359127.1">
    <property type="nucleotide sequence ID" value="NZ_AP025591.1"/>
</dbReference>
<evidence type="ECO:0000256" key="6">
    <source>
        <dbReference type="ARBA" id="ARBA00022840"/>
    </source>
</evidence>
<dbReference type="PANTHER" id="PTHR43700">
    <property type="entry name" value="PHOSPHORIBOSYLAMINOIMIDAZOLE-SUCCINOCARBOXAMIDE SYNTHASE"/>
    <property type="match status" value="1"/>
</dbReference>
<dbReference type="InterPro" id="IPR018236">
    <property type="entry name" value="SAICAR_synthetase_CS"/>
</dbReference>
<evidence type="ECO:0000256" key="3">
    <source>
        <dbReference type="ARBA" id="ARBA00022598"/>
    </source>
</evidence>
<feature type="domain" description="SAICAR synthetase/ADE2 N-terminal" evidence="9">
    <location>
        <begin position="26"/>
        <end position="261"/>
    </location>
</feature>
<evidence type="ECO:0000313" key="10">
    <source>
        <dbReference type="EMBL" id="BDG02014.1"/>
    </source>
</evidence>
<keyword evidence="4 8" id="KW-0547">Nucleotide-binding</keyword>
<accession>A0ABN6MLU1</accession>
<dbReference type="Gene3D" id="3.30.470.20">
    <property type="entry name" value="ATP-grasp fold, B domain"/>
    <property type="match status" value="1"/>
</dbReference>
<protein>
    <recommendedName>
        <fullName evidence="8">Phosphoribosylaminoimidazole-succinocarboxamide synthase</fullName>
        <ecNumber evidence="8">6.3.2.6</ecNumber>
    </recommendedName>
    <alternativeName>
        <fullName evidence="8">SAICAR synthetase</fullName>
    </alternativeName>
</protein>
<dbReference type="EC" id="6.3.2.6" evidence="8"/>
<dbReference type="SUPFAM" id="SSF56104">
    <property type="entry name" value="SAICAR synthase-like"/>
    <property type="match status" value="1"/>
</dbReference>
<dbReference type="Proteomes" id="UP001162891">
    <property type="component" value="Chromosome"/>
</dbReference>
<evidence type="ECO:0000256" key="7">
    <source>
        <dbReference type="ARBA" id="ARBA00048475"/>
    </source>
</evidence>
<dbReference type="InterPro" id="IPR028923">
    <property type="entry name" value="SAICAR_synt/ADE2_N"/>
</dbReference>
<evidence type="ECO:0000256" key="2">
    <source>
        <dbReference type="ARBA" id="ARBA00010190"/>
    </source>
</evidence>
<evidence type="ECO:0000313" key="11">
    <source>
        <dbReference type="Proteomes" id="UP001162891"/>
    </source>
</evidence>
<dbReference type="NCBIfam" id="NF010568">
    <property type="entry name" value="PRK13961.1"/>
    <property type="match status" value="1"/>
</dbReference>
<comment type="catalytic activity">
    <reaction evidence="7 8">
        <text>5-amino-1-(5-phospho-D-ribosyl)imidazole-4-carboxylate + L-aspartate + ATP = (2S)-2-[5-amino-1-(5-phospho-beta-D-ribosyl)imidazole-4-carboxamido]succinate + ADP + phosphate + 2 H(+)</text>
        <dbReference type="Rhea" id="RHEA:22628"/>
        <dbReference type="ChEBI" id="CHEBI:15378"/>
        <dbReference type="ChEBI" id="CHEBI:29991"/>
        <dbReference type="ChEBI" id="CHEBI:30616"/>
        <dbReference type="ChEBI" id="CHEBI:43474"/>
        <dbReference type="ChEBI" id="CHEBI:58443"/>
        <dbReference type="ChEBI" id="CHEBI:77657"/>
        <dbReference type="ChEBI" id="CHEBI:456216"/>
        <dbReference type="EC" id="6.3.2.6"/>
    </reaction>
</comment>
<keyword evidence="11" id="KW-1185">Reference proteome</keyword>
<evidence type="ECO:0000259" key="9">
    <source>
        <dbReference type="Pfam" id="PF01259"/>
    </source>
</evidence>
<dbReference type="HAMAP" id="MF_00137">
    <property type="entry name" value="SAICAR_synth"/>
    <property type="match status" value="1"/>
</dbReference>
<proteinExistence type="inferred from homology"/>
<dbReference type="NCBIfam" id="NF009251">
    <property type="entry name" value="PRK12607.1"/>
    <property type="match status" value="1"/>
</dbReference>
<dbReference type="PANTHER" id="PTHR43700:SF1">
    <property type="entry name" value="PHOSPHORIBOSYLAMINOIMIDAZOLE-SUCCINOCARBOXAMIDE SYNTHASE"/>
    <property type="match status" value="1"/>
</dbReference>